<name>A0A381UWE8_9ZZZZ</name>
<feature type="domain" description="Fe/B12 periplasmic-binding" evidence="1">
    <location>
        <begin position="6"/>
        <end position="293"/>
    </location>
</feature>
<dbReference type="AlphaFoldDB" id="A0A381UWE8"/>
<dbReference type="Gene3D" id="3.40.50.1980">
    <property type="entry name" value="Nitrogenase molybdenum iron protein domain"/>
    <property type="match status" value="2"/>
</dbReference>
<organism evidence="2">
    <name type="scientific">marine metagenome</name>
    <dbReference type="NCBI Taxonomy" id="408172"/>
    <lineage>
        <taxon>unclassified sequences</taxon>
        <taxon>metagenomes</taxon>
        <taxon>ecological metagenomes</taxon>
    </lineage>
</organism>
<dbReference type="Pfam" id="PF01497">
    <property type="entry name" value="Peripla_BP_2"/>
    <property type="match status" value="1"/>
</dbReference>
<dbReference type="InterPro" id="IPR002491">
    <property type="entry name" value="ABC_transptr_periplasmic_BD"/>
</dbReference>
<sequence length="311" mass="34330">MDVETRIVSLIASSTEMVCVLGLENQLVGRSHECDYPTTVSSLPICTEPKFLDGTSYQIDERIKAILQEGLSVYRVDAALLKQLAPDVIITQTQCDVCAVSLVDVEGAVCATLGSQPRIVALKPNVLDDIFADIERVADVLGVRERGADVTTALRRRIADIERRVATAGERPTVACIEWIEPLMAAGNWMPELVDKAGGISVVGSAGEHAPWLDWEDLATLDPEVIIVLPCGFDIERTRREIKSLTTKPEWLKLRAVRGSRVYLADGNQFFNRPGPRVVEALEIMAEMLHPGLFKVVHEGIGWQLLFEEEE</sequence>
<gene>
    <name evidence="2" type="ORF">METZ01_LOCUS84127</name>
</gene>
<dbReference type="EMBL" id="UINC01007074">
    <property type="protein sequence ID" value="SVA31273.1"/>
    <property type="molecule type" value="Genomic_DNA"/>
</dbReference>
<dbReference type="InterPro" id="IPR051030">
    <property type="entry name" value="Vitamin_B12-ABC_binding"/>
</dbReference>
<accession>A0A381UWE8</accession>
<evidence type="ECO:0000259" key="1">
    <source>
        <dbReference type="PROSITE" id="PS50983"/>
    </source>
</evidence>
<dbReference type="SUPFAM" id="SSF53807">
    <property type="entry name" value="Helical backbone' metal receptor"/>
    <property type="match status" value="1"/>
</dbReference>
<dbReference type="PROSITE" id="PS50983">
    <property type="entry name" value="FE_B12_PBP"/>
    <property type="match status" value="1"/>
</dbReference>
<dbReference type="PANTHER" id="PTHR42860:SF1">
    <property type="entry name" value="VITAMIN B12-BINDING PROTEIN"/>
    <property type="match status" value="1"/>
</dbReference>
<dbReference type="CDD" id="cd01144">
    <property type="entry name" value="BtuF"/>
    <property type="match status" value="1"/>
</dbReference>
<reference evidence="2" key="1">
    <citation type="submission" date="2018-05" db="EMBL/GenBank/DDBJ databases">
        <authorList>
            <person name="Lanie J.A."/>
            <person name="Ng W.-L."/>
            <person name="Kazmierczak K.M."/>
            <person name="Andrzejewski T.M."/>
            <person name="Davidsen T.M."/>
            <person name="Wayne K.J."/>
            <person name="Tettelin H."/>
            <person name="Glass J.I."/>
            <person name="Rusch D."/>
            <person name="Podicherti R."/>
            <person name="Tsui H.-C.T."/>
            <person name="Winkler M.E."/>
        </authorList>
    </citation>
    <scope>NUCLEOTIDE SEQUENCE</scope>
</reference>
<evidence type="ECO:0000313" key="2">
    <source>
        <dbReference type="EMBL" id="SVA31273.1"/>
    </source>
</evidence>
<dbReference type="PANTHER" id="PTHR42860">
    <property type="entry name" value="VITAMIN B12-BINDING PROTEIN"/>
    <property type="match status" value="1"/>
</dbReference>
<protein>
    <recommendedName>
        <fullName evidence="1">Fe/B12 periplasmic-binding domain-containing protein</fullName>
    </recommendedName>
</protein>
<proteinExistence type="predicted"/>